<protein>
    <submittedName>
        <fullName evidence="2">SGNH/GDSL hydrolase family protein</fullName>
    </submittedName>
</protein>
<keyword evidence="2" id="KW-0378">Hydrolase</keyword>
<dbReference type="InterPro" id="IPR013830">
    <property type="entry name" value="SGNH_hydro"/>
</dbReference>
<evidence type="ECO:0000259" key="1">
    <source>
        <dbReference type="Pfam" id="PF13472"/>
    </source>
</evidence>
<dbReference type="Proteomes" id="UP001205890">
    <property type="component" value="Unassembled WGS sequence"/>
</dbReference>
<organism evidence="2 3">
    <name type="scientific">Alsobacter ponti</name>
    <dbReference type="NCBI Taxonomy" id="2962936"/>
    <lineage>
        <taxon>Bacteria</taxon>
        <taxon>Pseudomonadati</taxon>
        <taxon>Pseudomonadota</taxon>
        <taxon>Alphaproteobacteria</taxon>
        <taxon>Hyphomicrobiales</taxon>
        <taxon>Alsobacteraceae</taxon>
        <taxon>Alsobacter</taxon>
    </lineage>
</organism>
<reference evidence="2 3" key="1">
    <citation type="submission" date="2022-07" db="EMBL/GenBank/DDBJ databases">
        <authorList>
            <person name="Li W.-J."/>
            <person name="Deng Q.-Q."/>
        </authorList>
    </citation>
    <scope>NUCLEOTIDE SEQUENCE [LARGE SCALE GENOMIC DNA]</scope>
    <source>
        <strain evidence="2 3">SYSU M60028</strain>
    </source>
</reference>
<name>A0ABT1LHM9_9HYPH</name>
<dbReference type="RefSeq" id="WP_254746401.1">
    <property type="nucleotide sequence ID" value="NZ_JANCLU010000033.1"/>
</dbReference>
<sequence length="357" mass="38183">MLSISATRRNEIATGLAIVGLALSIFLAGEIATVVLGQASEPQADEGATPSQMMALFRQVGGIELAQPGAVSGGVRINSLGFRGPELPMPKPADVVRIAFAGDSRTFDWLAEDEARTWPARAARAIGEAMPRCRVDYVNASGPLYGTRELLALAPRVVATDPDVAIVMAGDVAHDSAGIAKRNGLAPDSPRADGLNRLWPVWNRVERFFGLIFLNTIGLLSDVHTDESDAAWVAGFEARLTELVTRLQSRAPLVVIVQSGVPPEEARRPTGFAALHLPWRSVKRLSELQASAMRRVAQRTGAMLVDADAAIPWNRAHFDNALHLREPGREKMVAFLGRELGPAAAARLSAARSCAAP</sequence>
<keyword evidence="3" id="KW-1185">Reference proteome</keyword>
<dbReference type="Pfam" id="PF13472">
    <property type="entry name" value="Lipase_GDSL_2"/>
    <property type="match status" value="1"/>
</dbReference>
<evidence type="ECO:0000313" key="2">
    <source>
        <dbReference type="EMBL" id="MCP8941012.1"/>
    </source>
</evidence>
<proteinExistence type="predicted"/>
<dbReference type="GO" id="GO:0016787">
    <property type="term" value="F:hydrolase activity"/>
    <property type="evidence" value="ECO:0007669"/>
    <property type="project" value="UniProtKB-KW"/>
</dbReference>
<comment type="caution">
    <text evidence="2">The sequence shown here is derived from an EMBL/GenBank/DDBJ whole genome shotgun (WGS) entry which is preliminary data.</text>
</comment>
<dbReference type="Gene3D" id="3.40.50.1110">
    <property type="entry name" value="SGNH hydrolase"/>
    <property type="match status" value="1"/>
</dbReference>
<dbReference type="SUPFAM" id="SSF52266">
    <property type="entry name" value="SGNH hydrolase"/>
    <property type="match status" value="1"/>
</dbReference>
<gene>
    <name evidence="2" type="ORF">NK718_21010</name>
</gene>
<dbReference type="EMBL" id="JANCLU010000033">
    <property type="protein sequence ID" value="MCP8941012.1"/>
    <property type="molecule type" value="Genomic_DNA"/>
</dbReference>
<dbReference type="InterPro" id="IPR036514">
    <property type="entry name" value="SGNH_hydro_sf"/>
</dbReference>
<accession>A0ABT1LHM9</accession>
<feature type="domain" description="SGNH hydrolase-type esterase" evidence="1">
    <location>
        <begin position="100"/>
        <end position="328"/>
    </location>
</feature>
<evidence type="ECO:0000313" key="3">
    <source>
        <dbReference type="Proteomes" id="UP001205890"/>
    </source>
</evidence>